<evidence type="ECO:0000256" key="1">
    <source>
        <dbReference type="SAM" id="Phobius"/>
    </source>
</evidence>
<organism evidence="3 4">
    <name type="scientific">Ornithobacterium rhinotracheale</name>
    <dbReference type="NCBI Taxonomy" id="28251"/>
    <lineage>
        <taxon>Bacteria</taxon>
        <taxon>Pseudomonadati</taxon>
        <taxon>Bacteroidota</taxon>
        <taxon>Flavobacteriia</taxon>
        <taxon>Flavobacteriales</taxon>
        <taxon>Weeksellaceae</taxon>
        <taxon>Ornithobacterium</taxon>
    </lineage>
</organism>
<dbReference type="EMBL" id="CP035107">
    <property type="protein sequence ID" value="QAR31387.1"/>
    <property type="molecule type" value="Genomic_DNA"/>
</dbReference>
<dbReference type="Gene3D" id="3.30.530.20">
    <property type="match status" value="1"/>
</dbReference>
<evidence type="ECO:0000259" key="2">
    <source>
        <dbReference type="SMART" id="SM00871"/>
    </source>
</evidence>
<proteinExistence type="predicted"/>
<gene>
    <name evidence="3" type="ORF">EQP59_08550</name>
</gene>
<accession>A0A410JT51</accession>
<dbReference type="Proteomes" id="UP000287701">
    <property type="component" value="Chromosome"/>
</dbReference>
<dbReference type="InterPro" id="IPR011256">
    <property type="entry name" value="Reg_factor_effector_dom_sf"/>
</dbReference>
<dbReference type="InterPro" id="IPR029442">
    <property type="entry name" value="GyrI-like"/>
</dbReference>
<dbReference type="OrthoDB" id="1452329at2"/>
<dbReference type="SUPFAM" id="SSF55136">
    <property type="entry name" value="Probable bacterial effector-binding domain"/>
    <property type="match status" value="1"/>
</dbReference>
<feature type="domain" description="AraC effector-binding" evidence="2">
    <location>
        <begin position="202"/>
        <end position="348"/>
    </location>
</feature>
<keyword evidence="1" id="KW-0472">Membrane</keyword>
<dbReference type="Gene3D" id="3.20.80.10">
    <property type="entry name" value="Regulatory factor, effector binding domain"/>
    <property type="match status" value="1"/>
</dbReference>
<evidence type="ECO:0000313" key="4">
    <source>
        <dbReference type="Proteomes" id="UP000287701"/>
    </source>
</evidence>
<dbReference type="Pfam" id="PF06445">
    <property type="entry name" value="GyrI-like"/>
    <property type="match status" value="1"/>
</dbReference>
<feature type="transmembrane region" description="Helical" evidence="1">
    <location>
        <begin position="23"/>
        <end position="41"/>
    </location>
</feature>
<evidence type="ECO:0000313" key="3">
    <source>
        <dbReference type="EMBL" id="QAR31387.1"/>
    </source>
</evidence>
<keyword evidence="1" id="KW-1133">Transmembrane helix</keyword>
<dbReference type="SUPFAM" id="SSF55961">
    <property type="entry name" value="Bet v1-like"/>
    <property type="match status" value="1"/>
</dbReference>
<reference evidence="3 4" key="1">
    <citation type="submission" date="2019-01" db="EMBL/GenBank/DDBJ databases">
        <title>Whole Genome of Ornithobacterium rhinotracheale FARPER-174b.</title>
        <authorList>
            <person name="Tataje-Lavanda L.A."/>
            <person name="Montalvan A."/>
            <person name="Montesinos R."/>
            <person name="Zimic M."/>
            <person name="Fernandez-Sanchez M."/>
            <person name="Fernandez-Diaz M."/>
        </authorList>
    </citation>
    <scope>NUCLEOTIDE SEQUENCE [LARGE SCALE GENOMIC DNA]</scope>
    <source>
        <strain evidence="3 4">FARPER-174b</strain>
    </source>
</reference>
<sequence length="349" mass="39738">MYKININWRESILNLIELSMKKVIITLLLLMIGIVVFPVFLPKSTHEEVEYIYEANPKKVYDYFNNLKKMSQWFGWCGNEPHIEAKFSAPAEGVGAYFKWNHENGEGGSVSITDAKENQFVGYNLVFGEEKANTSEAIFQVLDDGKVKVIWTFDTPEVSYPFQVYAFLMRRSIKKNLQNGLEKLDVLLLKEQAENPENQNANEVKEVSQPAQKLFGIMQSTSAGDDTEYRTAVGETLGLIESYLIDENAVSPTQINGEVVYFLKRNPTENTFVAGVFTDANVPAQEGMQYVEIPTYKCLTITAKNSPEEIRKAYQALEKYAQENSRYLLSNSWQIIRGEQVQIFIPLGQ</sequence>
<dbReference type="InterPro" id="IPR010499">
    <property type="entry name" value="AraC_E-bd"/>
</dbReference>
<keyword evidence="1" id="KW-0812">Transmembrane</keyword>
<dbReference type="AlphaFoldDB" id="A0A410JT51"/>
<name>A0A410JT51_ORNRH</name>
<protein>
    <recommendedName>
        <fullName evidence="2">AraC effector-binding domain-containing protein</fullName>
    </recommendedName>
</protein>
<dbReference type="SMART" id="SM00871">
    <property type="entry name" value="AraC_E_bind"/>
    <property type="match status" value="1"/>
</dbReference>
<dbReference type="InterPro" id="IPR023393">
    <property type="entry name" value="START-like_dom_sf"/>
</dbReference>